<dbReference type="Pfam" id="PF02566">
    <property type="entry name" value="OsmC"/>
    <property type="match status" value="1"/>
</dbReference>
<evidence type="ECO:0008006" key="5">
    <source>
        <dbReference type="Google" id="ProtNLM"/>
    </source>
</evidence>
<comment type="caution">
    <text evidence="3">The sequence shown here is derived from an EMBL/GenBank/DDBJ whole genome shotgun (WGS) entry which is preliminary data.</text>
</comment>
<organism evidence="3 4">
    <name type="scientific">Planobispora siamensis</name>
    <dbReference type="NCBI Taxonomy" id="936338"/>
    <lineage>
        <taxon>Bacteria</taxon>
        <taxon>Bacillati</taxon>
        <taxon>Actinomycetota</taxon>
        <taxon>Actinomycetes</taxon>
        <taxon>Streptosporangiales</taxon>
        <taxon>Streptosporangiaceae</taxon>
        <taxon>Planobispora</taxon>
    </lineage>
</organism>
<gene>
    <name evidence="3" type="ORF">Psi01_28050</name>
</gene>
<dbReference type="Gene3D" id="2.20.25.10">
    <property type="match status" value="1"/>
</dbReference>
<name>A0A8J3SFL3_9ACTN</name>
<evidence type="ECO:0000256" key="1">
    <source>
        <dbReference type="ARBA" id="ARBA00007378"/>
    </source>
</evidence>
<dbReference type="AlphaFoldDB" id="A0A8J3SFL3"/>
<dbReference type="Proteomes" id="UP000619788">
    <property type="component" value="Unassembled WGS sequence"/>
</dbReference>
<dbReference type="Gene3D" id="3.30.300.20">
    <property type="match status" value="1"/>
</dbReference>
<keyword evidence="4" id="KW-1185">Reference proteome</keyword>
<feature type="compositionally biased region" description="Gly residues" evidence="2">
    <location>
        <begin position="43"/>
        <end position="62"/>
    </location>
</feature>
<evidence type="ECO:0000313" key="4">
    <source>
        <dbReference type="Proteomes" id="UP000619788"/>
    </source>
</evidence>
<dbReference type="RefSeq" id="WP_239127625.1">
    <property type="nucleotide sequence ID" value="NZ_BOOJ01000025.1"/>
</dbReference>
<dbReference type="InterPro" id="IPR003718">
    <property type="entry name" value="OsmC/Ohr_fam"/>
</dbReference>
<protein>
    <recommendedName>
        <fullName evidence="5">Peroxiredoxin, Ohr subfamily</fullName>
    </recommendedName>
</protein>
<reference evidence="3 4" key="1">
    <citation type="submission" date="2021-01" db="EMBL/GenBank/DDBJ databases">
        <title>Whole genome shotgun sequence of Planobispora siamensis NBRC 107568.</title>
        <authorList>
            <person name="Komaki H."/>
            <person name="Tamura T."/>
        </authorList>
    </citation>
    <scope>NUCLEOTIDE SEQUENCE [LARGE SCALE GENOMIC DNA]</scope>
    <source>
        <strain evidence="3 4">NBRC 107568</strain>
    </source>
</reference>
<dbReference type="InterPro" id="IPR019953">
    <property type="entry name" value="OHR"/>
</dbReference>
<proteinExistence type="inferred from homology"/>
<accession>A0A8J3SFL3</accession>
<comment type="similarity">
    <text evidence="1">Belongs to the OsmC/Ohr family.</text>
</comment>
<dbReference type="SUPFAM" id="SSF82784">
    <property type="entry name" value="OsmC-like"/>
    <property type="match status" value="1"/>
</dbReference>
<dbReference type="InterPro" id="IPR036102">
    <property type="entry name" value="OsmC/Ohrsf"/>
</dbReference>
<dbReference type="PANTHER" id="PTHR33797:SF2">
    <property type="entry name" value="ORGANIC HYDROPEROXIDE RESISTANCE PROTEIN-LIKE"/>
    <property type="match status" value="1"/>
</dbReference>
<dbReference type="EMBL" id="BOOJ01000025">
    <property type="protein sequence ID" value="GIH92175.1"/>
    <property type="molecule type" value="Genomic_DNA"/>
</dbReference>
<evidence type="ECO:0000256" key="2">
    <source>
        <dbReference type="SAM" id="MobiDB-lite"/>
    </source>
</evidence>
<feature type="region of interest" description="Disordered" evidence="2">
    <location>
        <begin position="1"/>
        <end position="69"/>
    </location>
</feature>
<dbReference type="GO" id="GO:0006979">
    <property type="term" value="P:response to oxidative stress"/>
    <property type="evidence" value="ECO:0007669"/>
    <property type="project" value="InterPro"/>
</dbReference>
<sequence length="203" mass="20995">MSQDARPAADRRGTTAADMSRGRAVGPDYSGPGVEAELDGTGQPDGQGHSGGDGQPSGQGHSGGDDYDTMYTARASSRRDGGGRVITEDGLLDLKVRAPRQLGGTGEGTNPEQLLAAAYATCFHNSLELVAERGGVSTADARVDAAVRLRKRGKSDDYTIGVELVVHLPGADPETAGRLAEQAHRHCPYSKALTGAEVGVRVA</sequence>
<dbReference type="InterPro" id="IPR015946">
    <property type="entry name" value="KH_dom-like_a/b"/>
</dbReference>
<dbReference type="PANTHER" id="PTHR33797">
    <property type="entry name" value="ORGANIC HYDROPEROXIDE RESISTANCE PROTEIN-LIKE"/>
    <property type="match status" value="1"/>
</dbReference>
<dbReference type="NCBIfam" id="TIGR03561">
    <property type="entry name" value="organ_hyd_perox"/>
    <property type="match status" value="1"/>
</dbReference>
<evidence type="ECO:0000313" key="3">
    <source>
        <dbReference type="EMBL" id="GIH92175.1"/>
    </source>
</evidence>